<evidence type="ECO:0000313" key="15">
    <source>
        <dbReference type="Proteomes" id="UP001220478"/>
    </source>
</evidence>
<keyword evidence="15" id="KW-1185">Reference proteome</keyword>
<dbReference type="InterPro" id="IPR018165">
    <property type="entry name" value="Ala-tRNA-synth_IIc_core"/>
</dbReference>
<evidence type="ECO:0000256" key="10">
    <source>
        <dbReference type="ARBA" id="ARBA00048300"/>
    </source>
</evidence>
<dbReference type="Pfam" id="PF02272">
    <property type="entry name" value="DHHA1"/>
    <property type="match status" value="1"/>
</dbReference>
<dbReference type="SMART" id="SM00863">
    <property type="entry name" value="tRNA_SAD"/>
    <property type="match status" value="1"/>
</dbReference>
<evidence type="ECO:0000259" key="13">
    <source>
        <dbReference type="PROSITE" id="PS50860"/>
    </source>
</evidence>
<feature type="coiled-coil region" evidence="12">
    <location>
        <begin position="736"/>
        <end position="763"/>
    </location>
</feature>
<dbReference type="PANTHER" id="PTHR11777">
    <property type="entry name" value="ALANYL-TRNA SYNTHETASE"/>
    <property type="match status" value="1"/>
</dbReference>
<dbReference type="CDD" id="cd00673">
    <property type="entry name" value="AlaRS_core"/>
    <property type="match status" value="1"/>
</dbReference>
<comment type="similarity">
    <text evidence="1 11">Belongs to the class-II aminoacyl-tRNA synthetase family.</text>
</comment>
<keyword evidence="4 11" id="KW-0547">Nucleotide-binding</keyword>
<evidence type="ECO:0000256" key="7">
    <source>
        <dbReference type="ARBA" id="ARBA00022917"/>
    </source>
</evidence>
<dbReference type="InterPro" id="IPR012947">
    <property type="entry name" value="tRNA_SAD"/>
</dbReference>
<keyword evidence="6 11" id="KW-0694">RNA-binding</keyword>
<dbReference type="InterPro" id="IPR050058">
    <property type="entry name" value="Ala-tRNA_ligase"/>
</dbReference>
<dbReference type="SUPFAM" id="SSF101353">
    <property type="entry name" value="Putative anticodon-binding domain of alanyl-tRNA synthetase (AlaRS)"/>
    <property type="match status" value="1"/>
</dbReference>
<dbReference type="Pfam" id="PF01411">
    <property type="entry name" value="tRNA-synt_2c"/>
    <property type="match status" value="1"/>
</dbReference>
<evidence type="ECO:0000256" key="1">
    <source>
        <dbReference type="ARBA" id="ARBA00008226"/>
    </source>
</evidence>
<sequence>MKRLGVNEIREAYLSFFESKGHLRLPSFSLVPKNDPSILLINAGMTPMKAYFRGDEKPPRTRVTTCQKCIRTPDIERVGLTSRHGTFFEMLGNFSFGDYFKAEVIPWAWEFLTKVLEIPKDILYVTIYEKDDEAYDIWTKKVGIDPTHVFKMSKADNFWEHGTGPCGPDSEIFVDRGPQYGKETPQQGIQQDIGDRYVEIWNLVFTQFEHQADGTYAPLKQRNIDTGAGLERVATILQGVDNLFEVDTVRAVLDKVCEIAGKKYGENERDDISIRVITDHIRSTTMMIADGITPSNEGRGYVLRRLLRRASRCGRLLNIKRLFLTDLADVVIKCSGSAYPELIEHRDFIMATIEAEEKRFDQTVAQGLDLLQQTMNEVKKNKQQILPGDVVFKLHDTYGFPVDLTAEIAHENKLDIDRAGFDRAMQVQKERAREARRAKSDSSWIKSDLAKELKEMPASIYTCYEKTSDEGVLQAIIVDDHGSKKLVNELTCTADPVPAYLIFNQTPYFAENGGQIGDSGTIGNSKSMIQVNNCTKTIRKVYIHDAVLQSGTIKVGDKFTLTVDKERREKIRKNHTATHLLHAALREKFGKQLVQSGSFVGPDYLRFDFNHPCALTTQEIREIEERVNWAVMQDWPVQVEFMNMDEANKRGAIHLFDEKYEEKVRVVTMTDYSVELCGGTHLDHTSQVGFFRIVAETSAAAGIRRIDAVTGPAAYQLSFKEHDELAALSAALKAPSKELLNRVAHLQEQVKNGEKKLHDLEQKMLNGDNGSNLAKEVQELGGVKLLLLQVSVGSIEALRELADNYRNKLNPAVVMLFNVNEGKLQLICMISKELTNKGLNAVELIKTATTVCGGGGGGRPDMAQAGGKDIQAVPEAIKAVRQKLTEKL</sequence>
<dbReference type="InterPro" id="IPR009000">
    <property type="entry name" value="Transl_B-barrel_sf"/>
</dbReference>
<dbReference type="HAMAP" id="MF_00036_B">
    <property type="entry name" value="Ala_tRNA_synth_B"/>
    <property type="match status" value="1"/>
</dbReference>
<organism evidence="14 15">
    <name type="scientific">Amygdalobacter indicium</name>
    <dbReference type="NCBI Taxonomy" id="3029272"/>
    <lineage>
        <taxon>Bacteria</taxon>
        <taxon>Bacillati</taxon>
        <taxon>Bacillota</taxon>
        <taxon>Clostridia</taxon>
        <taxon>Eubacteriales</taxon>
        <taxon>Oscillospiraceae</taxon>
        <taxon>Amygdalobacter</taxon>
    </lineage>
</organism>
<feature type="domain" description="Alanyl-transfer RNA synthetases family profile" evidence="13">
    <location>
        <begin position="4"/>
        <end position="720"/>
    </location>
</feature>
<keyword evidence="12" id="KW-0175">Coiled coil</keyword>
<feature type="binding site" evidence="11">
    <location>
        <position position="681"/>
    </location>
    <ligand>
        <name>Zn(2+)</name>
        <dbReference type="ChEBI" id="CHEBI:29105"/>
    </ligand>
</feature>
<dbReference type="GO" id="GO:0004813">
    <property type="term" value="F:alanine-tRNA ligase activity"/>
    <property type="evidence" value="ECO:0007669"/>
    <property type="project" value="UniProtKB-EC"/>
</dbReference>
<dbReference type="InterPro" id="IPR045864">
    <property type="entry name" value="aa-tRNA-synth_II/BPL/LPL"/>
</dbReference>
<gene>
    <name evidence="11 14" type="primary">alaS</name>
    <name evidence="14" type="ORF">PYS61_05625</name>
</gene>
<evidence type="ECO:0000256" key="2">
    <source>
        <dbReference type="ARBA" id="ARBA00022555"/>
    </source>
</evidence>
<comment type="subcellular location">
    <subcellularLocation>
        <location evidence="11">Cytoplasm</location>
    </subcellularLocation>
</comment>
<dbReference type="InterPro" id="IPR002318">
    <property type="entry name" value="Ala-tRNA-lgiase_IIc"/>
</dbReference>
<evidence type="ECO:0000256" key="3">
    <source>
        <dbReference type="ARBA" id="ARBA00022598"/>
    </source>
</evidence>
<evidence type="ECO:0000256" key="9">
    <source>
        <dbReference type="ARBA" id="ARBA00024779"/>
    </source>
</evidence>
<comment type="catalytic activity">
    <reaction evidence="10 11">
        <text>tRNA(Ala) + L-alanine + ATP = L-alanyl-tRNA(Ala) + AMP + diphosphate</text>
        <dbReference type="Rhea" id="RHEA:12540"/>
        <dbReference type="Rhea" id="RHEA-COMP:9657"/>
        <dbReference type="Rhea" id="RHEA-COMP:9923"/>
        <dbReference type="ChEBI" id="CHEBI:30616"/>
        <dbReference type="ChEBI" id="CHEBI:33019"/>
        <dbReference type="ChEBI" id="CHEBI:57972"/>
        <dbReference type="ChEBI" id="CHEBI:78442"/>
        <dbReference type="ChEBI" id="CHEBI:78497"/>
        <dbReference type="ChEBI" id="CHEBI:456215"/>
        <dbReference type="EC" id="6.1.1.7"/>
    </reaction>
</comment>
<dbReference type="NCBIfam" id="TIGR00344">
    <property type="entry name" value="alaS"/>
    <property type="match status" value="1"/>
</dbReference>
<dbReference type="EC" id="6.1.1.7" evidence="11"/>
<dbReference type="InterPro" id="IPR003156">
    <property type="entry name" value="DHHA1_dom"/>
</dbReference>
<keyword evidence="5 11" id="KW-0067">ATP-binding</keyword>
<keyword evidence="2 11" id="KW-0820">tRNA-binding</keyword>
<dbReference type="RefSeq" id="WP_315571502.1">
    <property type="nucleotide sequence ID" value="NZ_CP118868.1"/>
</dbReference>
<protein>
    <recommendedName>
        <fullName evidence="11">Alanine--tRNA ligase</fullName>
        <ecNumber evidence="11">6.1.1.7</ecNumber>
    </recommendedName>
    <alternativeName>
        <fullName evidence="11">Alanyl-tRNA synthetase</fullName>
        <shortName evidence="11">AlaRS</shortName>
    </alternativeName>
</protein>
<feature type="binding site" evidence="11">
    <location>
        <position position="579"/>
    </location>
    <ligand>
        <name>Zn(2+)</name>
        <dbReference type="ChEBI" id="CHEBI:29105"/>
    </ligand>
</feature>
<keyword evidence="8 11" id="KW-0030">Aminoacyl-tRNA synthetase</keyword>
<dbReference type="PROSITE" id="PS50860">
    <property type="entry name" value="AA_TRNA_LIGASE_II_ALA"/>
    <property type="match status" value="1"/>
</dbReference>
<dbReference type="SUPFAM" id="SSF55681">
    <property type="entry name" value="Class II aaRS and biotin synthetases"/>
    <property type="match status" value="1"/>
</dbReference>
<proteinExistence type="inferred from homology"/>
<dbReference type="SUPFAM" id="SSF55186">
    <property type="entry name" value="ThrRS/AlaRS common domain"/>
    <property type="match status" value="1"/>
</dbReference>
<dbReference type="PRINTS" id="PR00980">
    <property type="entry name" value="TRNASYNTHALA"/>
</dbReference>
<evidence type="ECO:0000313" key="14">
    <source>
        <dbReference type="EMBL" id="WEG35407.1"/>
    </source>
</evidence>
<dbReference type="EMBL" id="CP118868">
    <property type="protein sequence ID" value="WEG35407.1"/>
    <property type="molecule type" value="Genomic_DNA"/>
</dbReference>
<dbReference type="Gene3D" id="3.10.310.40">
    <property type="match status" value="1"/>
</dbReference>
<dbReference type="Gene3D" id="3.30.980.10">
    <property type="entry name" value="Threonyl-trna Synthetase, Chain A, domain 2"/>
    <property type="match status" value="1"/>
</dbReference>
<name>A0ABY8C496_9FIRM</name>
<dbReference type="Proteomes" id="UP001220478">
    <property type="component" value="Chromosome"/>
</dbReference>
<keyword evidence="11" id="KW-0862">Zinc</keyword>
<dbReference type="SUPFAM" id="SSF50447">
    <property type="entry name" value="Translation proteins"/>
    <property type="match status" value="1"/>
</dbReference>
<dbReference type="InterPro" id="IPR018164">
    <property type="entry name" value="Ala-tRNA-synth_IIc_N"/>
</dbReference>
<dbReference type="Gene3D" id="2.40.30.130">
    <property type="match status" value="1"/>
</dbReference>
<dbReference type="InterPro" id="IPR018162">
    <property type="entry name" value="Ala-tRNA-ligase_IIc_anticod-bd"/>
</dbReference>
<evidence type="ECO:0000256" key="6">
    <source>
        <dbReference type="ARBA" id="ARBA00022884"/>
    </source>
</evidence>
<keyword evidence="11" id="KW-0963">Cytoplasm</keyword>
<feature type="binding site" evidence="11">
    <location>
        <position position="677"/>
    </location>
    <ligand>
        <name>Zn(2+)</name>
        <dbReference type="ChEBI" id="CHEBI:29105"/>
    </ligand>
</feature>
<evidence type="ECO:0000256" key="5">
    <source>
        <dbReference type="ARBA" id="ARBA00022840"/>
    </source>
</evidence>
<evidence type="ECO:0000256" key="12">
    <source>
        <dbReference type="SAM" id="Coils"/>
    </source>
</evidence>
<dbReference type="InterPro" id="IPR018163">
    <property type="entry name" value="Thr/Ala-tRNA-synth_IIc_edit"/>
</dbReference>
<dbReference type="InterPro" id="IPR023033">
    <property type="entry name" value="Ala_tRNA_ligase_euk/bac"/>
</dbReference>
<comment type="function">
    <text evidence="9 11">Catalyzes the attachment of alanine to tRNA(Ala) in a two-step reaction: alanine is first activated by ATP to form Ala-AMP and then transferred to the acceptor end of tRNA(Ala). Also edits incorrectly charged Ser-tRNA(Ala) and Gly-tRNA(Ala) via its editing domain.</text>
</comment>
<accession>A0ABY8C496</accession>
<dbReference type="Gene3D" id="6.10.250.550">
    <property type="match status" value="1"/>
</dbReference>
<dbReference type="Gene3D" id="3.30.54.20">
    <property type="match status" value="1"/>
</dbReference>
<feature type="binding site" evidence="11">
    <location>
        <position position="575"/>
    </location>
    <ligand>
        <name>Zn(2+)</name>
        <dbReference type="ChEBI" id="CHEBI:29105"/>
    </ligand>
</feature>
<keyword evidence="11" id="KW-0479">Metal-binding</keyword>
<comment type="domain">
    <text evidence="11">Consists of three domains; the N-terminal catalytic domain, the editing domain and the C-terminal C-Ala domain. The editing domain removes incorrectly charged amino acids, while the C-Ala domain, along with tRNA(Ala), serves as a bridge to cooperatively bring together the editing and aminoacylation centers thus stimulating deacylation of misacylated tRNAs.</text>
</comment>
<evidence type="ECO:0000256" key="4">
    <source>
        <dbReference type="ARBA" id="ARBA00022741"/>
    </source>
</evidence>
<dbReference type="Gene3D" id="3.30.930.10">
    <property type="entry name" value="Bira Bifunctional Protein, Domain 2"/>
    <property type="match status" value="1"/>
</dbReference>
<comment type="cofactor">
    <cofactor evidence="11">
        <name>Zn(2+)</name>
        <dbReference type="ChEBI" id="CHEBI:29105"/>
    </cofactor>
    <text evidence="11">Binds 1 zinc ion per subunit.</text>
</comment>
<keyword evidence="3 11" id="KW-0436">Ligase</keyword>
<evidence type="ECO:0000256" key="8">
    <source>
        <dbReference type="ARBA" id="ARBA00023146"/>
    </source>
</evidence>
<keyword evidence="7 11" id="KW-0648">Protein biosynthesis</keyword>
<dbReference type="Pfam" id="PF07973">
    <property type="entry name" value="tRNA_SAD"/>
    <property type="match status" value="1"/>
</dbReference>
<dbReference type="PANTHER" id="PTHR11777:SF9">
    <property type="entry name" value="ALANINE--TRNA LIGASE, CYTOPLASMIC"/>
    <property type="match status" value="1"/>
</dbReference>
<reference evidence="14 15" key="1">
    <citation type="submission" date="2023-02" db="EMBL/GenBank/DDBJ databases">
        <title>Novel Oscillospiraceae bacterial genomes.</title>
        <authorList>
            <person name="Srinivasan S."/>
            <person name="Austin M.N."/>
            <person name="Fiedler T.L."/>
            <person name="Strenk S.M."/>
            <person name="Agnew K.J."/>
            <person name="Nagana Gowda G.A."/>
            <person name="Raftery D."/>
            <person name="Beamer M.A."/>
            <person name="Achilles S.L."/>
            <person name="Wiesenfeld H.C."/>
            <person name="Fredricks D.N."/>
            <person name="Hillier S.L."/>
        </authorList>
    </citation>
    <scope>NUCLEOTIDE SEQUENCE [LARGE SCALE GENOMIC DNA]</scope>
    <source>
        <strain evidence="14 15">CHIC02 1186E3-8</strain>
    </source>
</reference>
<evidence type="ECO:0000256" key="11">
    <source>
        <dbReference type="HAMAP-Rule" id="MF_00036"/>
    </source>
</evidence>